<dbReference type="Proteomes" id="UP000053199">
    <property type="component" value="Unassembled WGS sequence"/>
</dbReference>
<evidence type="ECO:0000256" key="1">
    <source>
        <dbReference type="SAM" id="MobiDB-lite"/>
    </source>
</evidence>
<dbReference type="GO" id="GO:0000160">
    <property type="term" value="P:phosphorelay signal transduction system"/>
    <property type="evidence" value="ECO:0007669"/>
    <property type="project" value="InterPro"/>
</dbReference>
<accession>A0A0V8IX78</accession>
<keyword evidence="3" id="KW-1185">Reference proteome</keyword>
<dbReference type="STRING" id="993070.AS031_01210"/>
<proteinExistence type="predicted"/>
<gene>
    <name evidence="2" type="ORF">AS031_01210</name>
</gene>
<dbReference type="Gene3D" id="1.20.120.160">
    <property type="entry name" value="HPT domain"/>
    <property type="match status" value="1"/>
</dbReference>
<name>A0A0V8IX78_9MICC</name>
<dbReference type="AlphaFoldDB" id="A0A0V8IX78"/>
<protein>
    <submittedName>
        <fullName evidence="2">Uncharacterized protein</fullName>
    </submittedName>
</protein>
<organism evidence="2 3">
    <name type="scientific">Pseudarthrobacter enclensis</name>
    <dbReference type="NCBI Taxonomy" id="993070"/>
    <lineage>
        <taxon>Bacteria</taxon>
        <taxon>Bacillati</taxon>
        <taxon>Actinomycetota</taxon>
        <taxon>Actinomycetes</taxon>
        <taxon>Micrococcales</taxon>
        <taxon>Micrococcaceae</taxon>
        <taxon>Pseudarthrobacter</taxon>
    </lineage>
</organism>
<feature type="region of interest" description="Disordered" evidence="1">
    <location>
        <begin position="1"/>
        <end position="28"/>
    </location>
</feature>
<evidence type="ECO:0000313" key="2">
    <source>
        <dbReference type="EMBL" id="KSU79337.1"/>
    </source>
</evidence>
<dbReference type="SUPFAM" id="SSF47226">
    <property type="entry name" value="Histidine-containing phosphotransfer domain, HPT domain"/>
    <property type="match status" value="1"/>
</dbReference>
<dbReference type="EMBL" id="LNQM01000001">
    <property type="protein sequence ID" value="KSU79337.1"/>
    <property type="molecule type" value="Genomic_DNA"/>
</dbReference>
<sequence>MTSPSPSLPVDGGKPAPPRTALDQPPLVDPSVLERLRTELEDSSGYTRVFVANYVRCLPGRVERLRVSLTTGDWAGSFDAVLSLKTTSQMVGAELLASLALELEAELRSAASADPTVALPRYAARFLAPINRCSTRTIRSLASRGRGLWEP</sequence>
<reference evidence="2 3" key="1">
    <citation type="journal article" date="2014" name="Arch. Microbiol.">
        <title>Arthrobacter enclensis sp. nov., isolated from sediment sample.</title>
        <authorList>
            <person name="Dastager S.G."/>
            <person name="Liu Q."/>
            <person name="Tang S.K."/>
            <person name="Krishnamurthi S."/>
            <person name="Lee J.C."/>
            <person name="Li W.J."/>
        </authorList>
    </citation>
    <scope>NUCLEOTIDE SEQUENCE [LARGE SCALE GENOMIC DNA]</scope>
    <source>
        <strain evidence="2 3">NIO-1008</strain>
    </source>
</reference>
<dbReference type="InterPro" id="IPR036641">
    <property type="entry name" value="HPT_dom_sf"/>
</dbReference>
<comment type="caution">
    <text evidence="2">The sequence shown here is derived from an EMBL/GenBank/DDBJ whole genome shotgun (WGS) entry which is preliminary data.</text>
</comment>
<dbReference type="OrthoDB" id="4965347at2"/>
<evidence type="ECO:0000313" key="3">
    <source>
        <dbReference type="Proteomes" id="UP000053199"/>
    </source>
</evidence>